<evidence type="ECO:0000313" key="3">
    <source>
        <dbReference type="EMBL" id="WBM38392.1"/>
    </source>
</evidence>
<reference evidence="2 4" key="2">
    <citation type="submission" date="2018-05" db="EMBL/GenBank/DDBJ databases">
        <authorList>
            <person name="Lanie J.A."/>
            <person name="Ng W.-L."/>
            <person name="Kazmierczak K.M."/>
            <person name="Andrzejewski T.M."/>
            <person name="Davidsen T.M."/>
            <person name="Wayne K.J."/>
            <person name="Tettelin H."/>
            <person name="Glass J.I."/>
            <person name="Rusch D."/>
            <person name="Podicherti R."/>
            <person name="Tsui H.-C.T."/>
            <person name="Winkler M.E."/>
        </authorList>
    </citation>
    <scope>NUCLEOTIDE SEQUENCE [LARGE SCALE GENOMIC DNA]</scope>
    <source>
        <strain evidence="2 4">YBY</strain>
    </source>
</reference>
<reference evidence="3 5" key="3">
    <citation type="submission" date="2022-05" db="EMBL/GenBank/DDBJ databases">
        <title>Complete sequence of strain NY11312.</title>
        <authorList>
            <person name="Zhou D."/>
        </authorList>
    </citation>
    <scope>NUCLEOTIDE SEQUENCE [LARGE SCALE GENOMIC DNA]</scope>
    <source>
        <strain evidence="3 5">NY11312</strain>
    </source>
</reference>
<dbReference type="Proteomes" id="UP001211866">
    <property type="component" value="Chromosome"/>
</dbReference>
<protein>
    <submittedName>
        <fullName evidence="2">DUF1840 domain-containing protein</fullName>
    </submittedName>
</protein>
<dbReference type="KEGG" id="afa:UZ73_09930"/>
<dbReference type="GeneID" id="94040051"/>
<evidence type="ECO:0000313" key="4">
    <source>
        <dbReference type="Proteomes" id="UP000245216"/>
    </source>
</evidence>
<accession>A0A0M7EH74</accession>
<dbReference type="Proteomes" id="UP000245216">
    <property type="component" value="Unassembled WGS sequence"/>
</dbReference>
<reference evidence="2 4" key="1">
    <citation type="submission" date="2018-05" db="EMBL/GenBank/DDBJ databases">
        <title>Genome Sequence of an Efficient Indole-Degrading Bacterium, Alcaligenes sp.YBY.</title>
        <authorList>
            <person name="Yang B."/>
        </authorList>
    </citation>
    <scope>NUCLEOTIDE SEQUENCE [LARGE SCALE GENOMIC DNA]</scope>
    <source>
        <strain evidence="2 4">YBY</strain>
    </source>
</reference>
<gene>
    <name evidence="2" type="ORF">DF183_18690</name>
    <name evidence="3" type="ORF">M2J83_00725</name>
</gene>
<dbReference type="EMBL" id="QEXO01000005">
    <property type="protein sequence ID" value="PWE12790.1"/>
    <property type="molecule type" value="Genomic_DNA"/>
</dbReference>
<feature type="region of interest" description="Disordered" evidence="1">
    <location>
        <begin position="54"/>
        <end position="83"/>
    </location>
</feature>
<feature type="compositionally biased region" description="Basic and acidic residues" evidence="1">
    <location>
        <begin position="57"/>
        <end position="68"/>
    </location>
</feature>
<dbReference type="EMBL" id="CP096916">
    <property type="protein sequence ID" value="WBM38392.1"/>
    <property type="molecule type" value="Genomic_DNA"/>
</dbReference>
<sequence length="115" mass="12853">MLVVFKSKAAADVLMFSEHAMPILRAAGRSYPDGLPERGVFTAEQLSEAIGNIERAIGQDRENKHSPHEDEDDEKEHPMSQAVSFSQRAYPLLDMLRQANNTGVPVMWEPADSSW</sequence>
<evidence type="ECO:0000256" key="1">
    <source>
        <dbReference type="SAM" id="MobiDB-lite"/>
    </source>
</evidence>
<dbReference type="OrthoDB" id="5296629at2"/>
<organism evidence="2 4">
    <name type="scientific">Alcaligenes faecalis</name>
    <dbReference type="NCBI Taxonomy" id="511"/>
    <lineage>
        <taxon>Bacteria</taxon>
        <taxon>Pseudomonadati</taxon>
        <taxon>Pseudomonadota</taxon>
        <taxon>Betaproteobacteria</taxon>
        <taxon>Burkholderiales</taxon>
        <taxon>Alcaligenaceae</taxon>
        <taxon>Alcaligenes</taxon>
    </lineage>
</organism>
<accession>A0A0S2JRK4</accession>
<proteinExistence type="predicted"/>
<dbReference type="STRING" id="511.UZ73_09930"/>
<dbReference type="RefSeq" id="WP_026483854.1">
    <property type="nucleotide sequence ID" value="NZ_CAXOJJ010000025.1"/>
</dbReference>
<name>A0A0M7EH74_ALCFA</name>
<evidence type="ECO:0000313" key="2">
    <source>
        <dbReference type="EMBL" id="PWE12790.1"/>
    </source>
</evidence>
<keyword evidence="5" id="KW-1185">Reference proteome</keyword>
<dbReference type="Pfam" id="PF08895">
    <property type="entry name" value="DUF1840"/>
    <property type="match status" value="1"/>
</dbReference>
<evidence type="ECO:0000313" key="5">
    <source>
        <dbReference type="Proteomes" id="UP001211866"/>
    </source>
</evidence>
<dbReference type="AlphaFoldDB" id="A0A0M7EH74"/>
<dbReference type="InterPro" id="IPR014991">
    <property type="entry name" value="DUF1840"/>
</dbReference>